<keyword evidence="9" id="KW-0520">NAD</keyword>
<dbReference type="Gene3D" id="1.20.58.1610">
    <property type="entry name" value="NADH:ubiquinone/plastoquinone oxidoreductase, chain 3"/>
    <property type="match status" value="1"/>
</dbReference>
<keyword evidence="5 9" id="KW-0812">Transmembrane</keyword>
<dbReference type="GO" id="GO:0008137">
    <property type="term" value="F:NADH dehydrogenase (ubiquinone) activity"/>
    <property type="evidence" value="ECO:0007669"/>
    <property type="project" value="UniProtKB-UniRule"/>
</dbReference>
<evidence type="ECO:0000256" key="4">
    <source>
        <dbReference type="ARBA" id="ARBA00022448"/>
    </source>
</evidence>
<evidence type="ECO:0000256" key="9">
    <source>
        <dbReference type="RuleBase" id="RU003640"/>
    </source>
</evidence>
<dbReference type="GO" id="GO:0031966">
    <property type="term" value="C:mitochondrial membrane"/>
    <property type="evidence" value="ECO:0007669"/>
    <property type="project" value="UniProtKB-SubCell"/>
</dbReference>
<sequence>MLFLFVLIVVLLFSLAFLMIFYFVNFILSLKSSNKNKISAFESGFVSVGKIQNSFSIHFFIIMLMFVIFDLEVVMFIGILISDFSSFVSFLLLLSFVLGGFYMEWWYGKLAWII</sequence>
<comment type="similarity">
    <text evidence="2 9">Belongs to the complex I subunit 3 family.</text>
</comment>
<name>A0A1E1G7E2_9BILA</name>
<evidence type="ECO:0000256" key="3">
    <source>
        <dbReference type="ARBA" id="ARBA00021007"/>
    </source>
</evidence>
<keyword evidence="9" id="KW-0830">Ubiquinone</keyword>
<feature type="transmembrane region" description="Helical" evidence="9">
    <location>
        <begin position="59"/>
        <end position="81"/>
    </location>
</feature>
<comment type="function">
    <text evidence="9">Core subunit of the mitochondrial membrane respiratory chain NADH dehydrogenase (Complex I) which catalyzes electron transfer from NADH through the respiratory chain, using ubiquinone as an electron acceptor. Essential for the catalytic activity of complex I.</text>
</comment>
<dbReference type="InterPro" id="IPR000440">
    <property type="entry name" value="NADH_UbQ/plastoQ_OxRdtase_su3"/>
</dbReference>
<comment type="subcellular location">
    <subcellularLocation>
        <location evidence="1">Membrane</location>
    </subcellularLocation>
    <subcellularLocation>
        <location evidence="9">Mitochondrion membrane</location>
        <topology evidence="9">Multi-pass membrane protein</topology>
    </subcellularLocation>
</comment>
<dbReference type="InterPro" id="IPR038430">
    <property type="entry name" value="NDAH_ubi_oxred_su3_sf"/>
</dbReference>
<keyword evidence="4 9" id="KW-0813">Transport</keyword>
<evidence type="ECO:0000256" key="2">
    <source>
        <dbReference type="ARBA" id="ARBA00008472"/>
    </source>
</evidence>
<dbReference type="PANTHER" id="PTHR11058">
    <property type="entry name" value="NADH-UBIQUINONE OXIDOREDUCTASE CHAIN 3"/>
    <property type="match status" value="1"/>
</dbReference>
<accession>A0A1E1G7E2</accession>
<protein>
    <recommendedName>
        <fullName evidence="3 9">NADH-ubiquinone oxidoreductase chain 3</fullName>
        <ecNumber evidence="9">7.1.1.2</ecNumber>
    </recommendedName>
</protein>
<keyword evidence="9" id="KW-0679">Respiratory chain</keyword>
<evidence type="ECO:0000256" key="7">
    <source>
        <dbReference type="ARBA" id="ARBA00023136"/>
    </source>
</evidence>
<keyword evidence="9" id="KW-0249">Electron transport</keyword>
<keyword evidence="9" id="KW-1278">Translocase</keyword>
<keyword evidence="7 9" id="KW-0472">Membrane</keyword>
<feature type="transmembrane region" description="Helical" evidence="9">
    <location>
        <begin position="87"/>
        <end position="107"/>
    </location>
</feature>
<dbReference type="PANTHER" id="PTHR11058:SF9">
    <property type="entry name" value="NADH-UBIQUINONE OXIDOREDUCTASE CHAIN 3"/>
    <property type="match status" value="1"/>
</dbReference>
<proteinExistence type="inferred from homology"/>
<evidence type="ECO:0000313" key="10">
    <source>
        <dbReference type="EMBL" id="BAV78672.1"/>
    </source>
</evidence>
<geneLocation type="mitochondrion" evidence="10"/>
<reference evidence="10" key="1">
    <citation type="submission" date="2016-05" db="EMBL/GenBank/DDBJ databases">
        <title>Complete mitochondrial genomes of four entomopathogenic nematode species of genus Steinernema.</title>
        <authorList>
            <person name="Kikuchi T."/>
            <person name="Afrin T."/>
            <person name="Yoshida M."/>
        </authorList>
    </citation>
    <scope>NUCLEOTIDE SEQUENCE</scope>
    <source>
        <strain evidence="10">Hamakita</strain>
    </source>
</reference>
<comment type="catalytic activity">
    <reaction evidence="8 9">
        <text>a ubiquinone + NADH + 5 H(+)(in) = a ubiquinol + NAD(+) + 4 H(+)(out)</text>
        <dbReference type="Rhea" id="RHEA:29091"/>
        <dbReference type="Rhea" id="RHEA-COMP:9565"/>
        <dbReference type="Rhea" id="RHEA-COMP:9566"/>
        <dbReference type="ChEBI" id="CHEBI:15378"/>
        <dbReference type="ChEBI" id="CHEBI:16389"/>
        <dbReference type="ChEBI" id="CHEBI:17976"/>
        <dbReference type="ChEBI" id="CHEBI:57540"/>
        <dbReference type="ChEBI" id="CHEBI:57945"/>
        <dbReference type="EC" id="7.1.1.2"/>
    </reaction>
</comment>
<dbReference type="AlphaFoldDB" id="A0A1E1G7E2"/>
<dbReference type="EC" id="7.1.1.2" evidence="9"/>
<dbReference type="EMBL" id="AP017467">
    <property type="protein sequence ID" value="BAV78672.1"/>
    <property type="molecule type" value="Genomic_DNA"/>
</dbReference>
<evidence type="ECO:0000256" key="5">
    <source>
        <dbReference type="ARBA" id="ARBA00022692"/>
    </source>
</evidence>
<evidence type="ECO:0000256" key="8">
    <source>
        <dbReference type="ARBA" id="ARBA00049551"/>
    </source>
</evidence>
<organism evidence="10">
    <name type="scientific">Steinernema kushidai</name>
    <dbReference type="NCBI Taxonomy" id="107218"/>
    <lineage>
        <taxon>Eukaryota</taxon>
        <taxon>Metazoa</taxon>
        <taxon>Ecdysozoa</taxon>
        <taxon>Nematoda</taxon>
        <taxon>Chromadorea</taxon>
        <taxon>Rhabditida</taxon>
        <taxon>Tylenchina</taxon>
        <taxon>Panagrolaimomorpha</taxon>
        <taxon>Strongyloidoidea</taxon>
        <taxon>Steinernematidae</taxon>
        <taxon>Steinernema</taxon>
    </lineage>
</organism>
<evidence type="ECO:0000256" key="6">
    <source>
        <dbReference type="ARBA" id="ARBA00022989"/>
    </source>
</evidence>
<keyword evidence="6 9" id="KW-1133">Transmembrane helix</keyword>
<evidence type="ECO:0000256" key="1">
    <source>
        <dbReference type="ARBA" id="ARBA00004370"/>
    </source>
</evidence>
<dbReference type="GO" id="GO:0030964">
    <property type="term" value="C:NADH dehydrogenase complex"/>
    <property type="evidence" value="ECO:0007669"/>
    <property type="project" value="TreeGrafter"/>
</dbReference>
<dbReference type="Pfam" id="PF00507">
    <property type="entry name" value="Oxidored_q4"/>
    <property type="match status" value="1"/>
</dbReference>
<keyword evidence="9 10" id="KW-0496">Mitochondrion</keyword>
<gene>
    <name evidence="10" type="primary">ND3</name>
</gene>
<feature type="transmembrane region" description="Helical" evidence="9">
    <location>
        <begin position="6"/>
        <end position="28"/>
    </location>
</feature>